<name>A0A1G2USE1_9BACT</name>
<reference evidence="3 4" key="1">
    <citation type="journal article" date="2016" name="Nat. Commun.">
        <title>Thousands of microbial genomes shed light on interconnected biogeochemical processes in an aquifer system.</title>
        <authorList>
            <person name="Anantharaman K."/>
            <person name="Brown C.T."/>
            <person name="Hug L.A."/>
            <person name="Sharon I."/>
            <person name="Castelle C.J."/>
            <person name="Probst A.J."/>
            <person name="Thomas B.C."/>
            <person name="Singh A."/>
            <person name="Wilkins M.J."/>
            <person name="Karaoz U."/>
            <person name="Brodie E.L."/>
            <person name="Williams K.H."/>
            <person name="Hubbard S.S."/>
            <person name="Banfield J.F."/>
        </authorList>
    </citation>
    <scope>NUCLEOTIDE SEQUENCE [LARGE SCALE GENOMIC DNA]</scope>
</reference>
<keyword evidence="1" id="KW-1133">Transmembrane helix</keyword>
<protein>
    <submittedName>
        <fullName evidence="3">Uncharacterized protein</fullName>
    </submittedName>
</protein>
<proteinExistence type="predicted"/>
<dbReference type="AlphaFoldDB" id="A0A1G2USE1"/>
<accession>A0A1G2USE1</accession>
<evidence type="ECO:0000256" key="1">
    <source>
        <dbReference type="SAM" id="Phobius"/>
    </source>
</evidence>
<keyword evidence="1" id="KW-0812">Transmembrane</keyword>
<dbReference type="EMBL" id="MHWT01000019">
    <property type="protein sequence ID" value="OHB12268.1"/>
    <property type="molecule type" value="Genomic_DNA"/>
</dbReference>
<feature type="transmembrane region" description="Helical" evidence="1">
    <location>
        <begin position="95"/>
        <end position="115"/>
    </location>
</feature>
<evidence type="ECO:0000313" key="4">
    <source>
        <dbReference type="Proteomes" id="UP000176558"/>
    </source>
</evidence>
<gene>
    <name evidence="3" type="ORF">A3G99_00705</name>
</gene>
<feature type="signal peptide" evidence="2">
    <location>
        <begin position="1"/>
        <end position="23"/>
    </location>
</feature>
<dbReference type="InterPro" id="IPR043993">
    <property type="entry name" value="T4SS_pilin"/>
</dbReference>
<comment type="caution">
    <text evidence="3">The sequence shown here is derived from an EMBL/GenBank/DDBJ whole genome shotgun (WGS) entry which is preliminary data.</text>
</comment>
<feature type="chain" id="PRO_5009584755" evidence="2">
    <location>
        <begin position="24"/>
        <end position="124"/>
    </location>
</feature>
<dbReference type="Pfam" id="PF18895">
    <property type="entry name" value="T4SS_pilin"/>
    <property type="match status" value="1"/>
</dbReference>
<keyword evidence="2" id="KW-0732">Signal</keyword>
<dbReference type="Proteomes" id="UP000176558">
    <property type="component" value="Unassembled WGS sequence"/>
</dbReference>
<feature type="transmembrane region" description="Helical" evidence="1">
    <location>
        <begin position="47"/>
        <end position="74"/>
    </location>
</feature>
<evidence type="ECO:0000256" key="2">
    <source>
        <dbReference type="SAM" id="SignalP"/>
    </source>
</evidence>
<sequence>MIKKITINLIIFAIFLAPFFVHSQTVEPPSSGVTGSIPNPTTAGDDIMSVLYALLSNVVMPIAAVAVVIWIIWAGFSYLTAQGNPAKIEIAHKRLLWSLIGAGILLGAAGISEVVKRTIESLLS</sequence>
<evidence type="ECO:0000313" key="3">
    <source>
        <dbReference type="EMBL" id="OHB12268.1"/>
    </source>
</evidence>
<keyword evidence="1" id="KW-0472">Membrane</keyword>
<organism evidence="3 4">
    <name type="scientific">Candidatus Zambryskibacteria bacterium RIFCSPLOWO2_12_FULL_39_23</name>
    <dbReference type="NCBI Taxonomy" id="1802776"/>
    <lineage>
        <taxon>Bacteria</taxon>
        <taxon>Candidatus Zambryskiibacteriota</taxon>
    </lineage>
</organism>